<dbReference type="InterPro" id="IPR005275">
    <property type="entry name" value="Lfuc_symporter_FucP"/>
</dbReference>
<feature type="transmembrane region" description="Helical" evidence="6">
    <location>
        <begin position="245"/>
        <end position="265"/>
    </location>
</feature>
<dbReference type="EMBL" id="JBHSYQ010000003">
    <property type="protein sequence ID" value="MFC6997031.1"/>
    <property type="molecule type" value="Genomic_DNA"/>
</dbReference>
<feature type="transmembrane region" description="Helical" evidence="6">
    <location>
        <begin position="397"/>
        <end position="415"/>
    </location>
</feature>
<dbReference type="PANTHER" id="PTHR43702">
    <property type="entry name" value="L-FUCOSE-PROTON SYMPORTER"/>
    <property type="match status" value="1"/>
</dbReference>
<feature type="transmembrane region" description="Helical" evidence="6">
    <location>
        <begin position="107"/>
        <end position="124"/>
    </location>
</feature>
<feature type="transmembrane region" description="Helical" evidence="6">
    <location>
        <begin position="145"/>
        <end position="167"/>
    </location>
</feature>
<accession>A0ABW2DL63</accession>
<keyword evidence="4 6" id="KW-1133">Transmembrane helix</keyword>
<feature type="transmembrane region" description="Helical" evidence="6">
    <location>
        <begin position="199"/>
        <end position="216"/>
    </location>
</feature>
<dbReference type="SUPFAM" id="SSF103473">
    <property type="entry name" value="MFS general substrate transporter"/>
    <property type="match status" value="1"/>
</dbReference>
<feature type="transmembrane region" description="Helical" evidence="6">
    <location>
        <begin position="335"/>
        <end position="355"/>
    </location>
</feature>
<evidence type="ECO:0000256" key="5">
    <source>
        <dbReference type="ARBA" id="ARBA00023136"/>
    </source>
</evidence>
<feature type="transmembrane region" description="Helical" evidence="6">
    <location>
        <begin position="367"/>
        <end position="385"/>
    </location>
</feature>
<dbReference type="InterPro" id="IPR011701">
    <property type="entry name" value="MFS"/>
</dbReference>
<dbReference type="Proteomes" id="UP001596405">
    <property type="component" value="Unassembled WGS sequence"/>
</dbReference>
<reference evidence="8" key="1">
    <citation type="journal article" date="2019" name="Int. J. Syst. Evol. Microbiol.">
        <title>The Global Catalogue of Microorganisms (GCM) 10K type strain sequencing project: providing services to taxonomists for standard genome sequencing and annotation.</title>
        <authorList>
            <consortium name="The Broad Institute Genomics Platform"/>
            <consortium name="The Broad Institute Genome Sequencing Center for Infectious Disease"/>
            <person name="Wu L."/>
            <person name="Ma J."/>
        </authorList>
    </citation>
    <scope>NUCLEOTIDE SEQUENCE [LARGE SCALE GENOMIC DNA]</scope>
    <source>
        <strain evidence="8">CGMCC 4.7393</strain>
    </source>
</reference>
<name>A0ABW2DL63_9BACT</name>
<dbReference type="PANTHER" id="PTHR43702:SF11">
    <property type="entry name" value="L-FUCOSE-PROTON SYMPORTER"/>
    <property type="match status" value="1"/>
</dbReference>
<comment type="caution">
    <text evidence="7">The sequence shown here is derived from an EMBL/GenBank/DDBJ whole genome shotgun (WGS) entry which is preliminary data.</text>
</comment>
<feature type="transmembrane region" description="Helical" evidence="6">
    <location>
        <begin position="310"/>
        <end position="329"/>
    </location>
</feature>
<evidence type="ECO:0000256" key="1">
    <source>
        <dbReference type="ARBA" id="ARBA00004429"/>
    </source>
</evidence>
<dbReference type="InterPro" id="IPR036259">
    <property type="entry name" value="MFS_trans_sf"/>
</dbReference>
<feature type="transmembrane region" description="Helical" evidence="6">
    <location>
        <begin position="55"/>
        <end position="75"/>
    </location>
</feature>
<dbReference type="Pfam" id="PF07690">
    <property type="entry name" value="MFS_1"/>
    <property type="match status" value="1"/>
</dbReference>
<proteinExistence type="predicted"/>
<sequence>MAKDFRSSMIKSANLWPFILITSLFFFWGLANNMTDTLLAAFKRIMSMTDFQTSWIQLAFYGSYFCLALPAAIIIKKYTYKSGVLLGLGLFILGALLFYPASQSMDYAHFLIALFILAGGLSILETAANPFVFAMGSEETGTRRLNLAQSFNPIGSMTGVLLSKLFILSQLNKASAEERADMTAEQLQTIQSDELSSVMGPYVGVAVVLVLLGILIKTTKMPEMKDEGRLDLGATFKRLLKKPTYVWSVIAQFIYVGVQICVWSFTIRYVMEQLSLNEDDSSNYYLVSLILFASCRFIFTGLMKYIRPRILLLFSAIAAVAFTLIVIYGSGHLGVYALIGISGCMSLMFPTIYGLGMRGVGKDTKIAGSGMIMAILGGAILPVFQGQMSDSTQSISLSFYIPLFCFAFIALYALFGAKLDKSADYGTENEVLEKEPLTKAVI</sequence>
<keyword evidence="5 6" id="KW-0472">Membrane</keyword>
<dbReference type="InterPro" id="IPR050375">
    <property type="entry name" value="MFS_TsgA-like"/>
</dbReference>
<feature type="transmembrane region" description="Helical" evidence="6">
    <location>
        <begin position="285"/>
        <end position="303"/>
    </location>
</feature>
<gene>
    <name evidence="7" type="primary">fucP</name>
    <name evidence="7" type="ORF">ACFQHR_05305</name>
</gene>
<protein>
    <submittedName>
        <fullName evidence="7">L-fucose:H+ symporter permease</fullName>
    </submittedName>
</protein>
<comment type="subcellular location">
    <subcellularLocation>
        <location evidence="1">Cell inner membrane</location>
        <topology evidence="1">Multi-pass membrane protein</topology>
    </subcellularLocation>
</comment>
<evidence type="ECO:0000313" key="7">
    <source>
        <dbReference type="EMBL" id="MFC6997031.1"/>
    </source>
</evidence>
<dbReference type="RefSeq" id="WP_082883103.1">
    <property type="nucleotide sequence ID" value="NZ_JBHSYQ010000003.1"/>
</dbReference>
<dbReference type="CDD" id="cd17394">
    <property type="entry name" value="MFS_FucP_like"/>
    <property type="match status" value="1"/>
</dbReference>
<evidence type="ECO:0000256" key="4">
    <source>
        <dbReference type="ARBA" id="ARBA00022989"/>
    </source>
</evidence>
<evidence type="ECO:0000256" key="6">
    <source>
        <dbReference type="SAM" id="Phobius"/>
    </source>
</evidence>
<dbReference type="Gene3D" id="1.20.1250.20">
    <property type="entry name" value="MFS general substrate transporter like domains"/>
    <property type="match status" value="2"/>
</dbReference>
<keyword evidence="3 6" id="KW-0812">Transmembrane</keyword>
<evidence type="ECO:0000313" key="8">
    <source>
        <dbReference type="Proteomes" id="UP001596405"/>
    </source>
</evidence>
<organism evidence="7 8">
    <name type="scientific">Rufibacter roseus</name>
    <dbReference type="NCBI Taxonomy" id="1567108"/>
    <lineage>
        <taxon>Bacteria</taxon>
        <taxon>Pseudomonadati</taxon>
        <taxon>Bacteroidota</taxon>
        <taxon>Cytophagia</taxon>
        <taxon>Cytophagales</taxon>
        <taxon>Hymenobacteraceae</taxon>
        <taxon>Rufibacter</taxon>
    </lineage>
</organism>
<evidence type="ECO:0000256" key="2">
    <source>
        <dbReference type="ARBA" id="ARBA00022475"/>
    </source>
</evidence>
<keyword evidence="8" id="KW-1185">Reference proteome</keyword>
<evidence type="ECO:0000256" key="3">
    <source>
        <dbReference type="ARBA" id="ARBA00022692"/>
    </source>
</evidence>
<dbReference type="NCBIfam" id="TIGR00885">
    <property type="entry name" value="fucP"/>
    <property type="match status" value="1"/>
</dbReference>
<feature type="transmembrane region" description="Helical" evidence="6">
    <location>
        <begin position="12"/>
        <end position="31"/>
    </location>
</feature>
<feature type="transmembrane region" description="Helical" evidence="6">
    <location>
        <begin position="82"/>
        <end position="101"/>
    </location>
</feature>
<keyword evidence="2" id="KW-1003">Cell membrane</keyword>